<evidence type="ECO:0000256" key="10">
    <source>
        <dbReference type="ARBA" id="ARBA00069610"/>
    </source>
</evidence>
<dbReference type="Gene3D" id="3.30.230.130">
    <property type="entry name" value="Cullin, Chain C, Domain 2"/>
    <property type="match status" value="1"/>
</dbReference>
<dbReference type="InterPro" id="IPR036317">
    <property type="entry name" value="Cullin_homology_sf"/>
</dbReference>
<reference evidence="14 15" key="1">
    <citation type="journal article" date="2017" name="Nat. Ecol. Evol.">
        <title>Scallop genome provides insights into evolution of bilaterian karyotype and development.</title>
        <authorList>
            <person name="Wang S."/>
            <person name="Zhang J."/>
            <person name="Jiao W."/>
            <person name="Li J."/>
            <person name="Xun X."/>
            <person name="Sun Y."/>
            <person name="Guo X."/>
            <person name="Huan P."/>
            <person name="Dong B."/>
            <person name="Zhang L."/>
            <person name="Hu X."/>
            <person name="Sun X."/>
            <person name="Wang J."/>
            <person name="Zhao C."/>
            <person name="Wang Y."/>
            <person name="Wang D."/>
            <person name="Huang X."/>
            <person name="Wang R."/>
            <person name="Lv J."/>
            <person name="Li Y."/>
            <person name="Zhang Z."/>
            <person name="Liu B."/>
            <person name="Lu W."/>
            <person name="Hui Y."/>
            <person name="Liang J."/>
            <person name="Zhou Z."/>
            <person name="Hou R."/>
            <person name="Li X."/>
            <person name="Liu Y."/>
            <person name="Li H."/>
            <person name="Ning X."/>
            <person name="Lin Y."/>
            <person name="Zhao L."/>
            <person name="Xing Q."/>
            <person name="Dou J."/>
            <person name="Li Y."/>
            <person name="Mao J."/>
            <person name="Guo H."/>
            <person name="Dou H."/>
            <person name="Li T."/>
            <person name="Mu C."/>
            <person name="Jiang W."/>
            <person name="Fu Q."/>
            <person name="Fu X."/>
            <person name="Miao Y."/>
            <person name="Liu J."/>
            <person name="Yu Q."/>
            <person name="Li R."/>
            <person name="Liao H."/>
            <person name="Li X."/>
            <person name="Kong Y."/>
            <person name="Jiang Z."/>
            <person name="Chourrout D."/>
            <person name="Li R."/>
            <person name="Bao Z."/>
        </authorList>
    </citation>
    <scope>NUCLEOTIDE SEQUENCE [LARGE SCALE GENOMIC DNA]</scope>
    <source>
        <strain evidence="14 15">PY_sf001</strain>
    </source>
</reference>
<dbReference type="SUPFAM" id="SSF46785">
    <property type="entry name" value="Winged helix' DNA-binding domain"/>
    <property type="match status" value="1"/>
</dbReference>
<dbReference type="InterPro" id="IPR016157">
    <property type="entry name" value="Cullin_CS"/>
</dbReference>
<dbReference type="GO" id="GO:0031981">
    <property type="term" value="C:nuclear lumen"/>
    <property type="evidence" value="ECO:0007669"/>
    <property type="project" value="UniProtKB-ARBA"/>
</dbReference>
<dbReference type="SMART" id="SM00884">
    <property type="entry name" value="Cullin_Nedd8"/>
    <property type="match status" value="1"/>
</dbReference>
<dbReference type="Pfam" id="PF26557">
    <property type="entry name" value="Cullin_AB"/>
    <property type="match status" value="1"/>
</dbReference>
<evidence type="ECO:0000313" key="15">
    <source>
        <dbReference type="Proteomes" id="UP000242188"/>
    </source>
</evidence>
<sequence length="745" mass="86363">MSLRPRRVDFDTTWVNLLETVKGVITCAQVPRATWNDRFSDVYALCVACPEPLGDRLYQETKNFLETHVETLHKNVVDGGEKNFLSLYHTHWVQYSKGSSFLNQLYGYLNTTYIKKQKYSDADLSYGGFSIESSDQMLEIGELALDTWKRLMVEPLKDALVRLILVDVWQDRCNGTVNQTILHGVINSFVNVEDYKKKHPLQLYEDIFEKPFRKETGDYYRQEAAKLKDECNCSDYMEKVILKLDNEDFRSRKFLHPSSYNKITFECQQRMVADHLQFLHGECKEMVKLKQTKDLSNMYRLLKPINGGLGVLIQEVESHIRRTGLEAVKNLKGENIPAQFVESMLEVHKHYTELIQQTFQTDQQFVGALDKACAAAINYRHNPKHPCKSAELLAKYCDNLLKKSSKGISEMELDDKLSSCITVFKYLDDKDVFQRFYSRMLAKRLIFSQSASMDAEEAMINKLKQACGYEFTNKLHRMFTDMSISMGLNNDFSEFNRGKDNKDLGVNFTIMVLQAGAWPIGQSNLPTFAIPQELERSVRMFETFYNGKFSGRKLTWMHNFCSAELKFNYLKRPFIVTMGTFHMAMLLLFNTCDRLTFTELMENTKLPEKELVKQVQGLIDTKLIVATGDKGDLCRCSFDLNMEYTNKRTKFKIASLGQRESPQEVESTHNAVDEDRKMYLQAAIVRIMKARKILKHTMLIQEVISQARARFTPNIPMIKKCIEALIDKQYLERTPNSSDEYRYVA</sequence>
<evidence type="ECO:0000256" key="6">
    <source>
        <dbReference type="ARBA" id="ARBA00022786"/>
    </source>
</evidence>
<dbReference type="FunFam" id="1.20.1310.10:FF:000018">
    <property type="entry name" value="Cullin 2"/>
    <property type="match status" value="1"/>
</dbReference>
<evidence type="ECO:0000256" key="5">
    <source>
        <dbReference type="ARBA" id="ARBA00022553"/>
    </source>
</evidence>
<dbReference type="Gene3D" id="1.20.1310.10">
    <property type="entry name" value="Cullin Repeats"/>
    <property type="match status" value="4"/>
</dbReference>
<evidence type="ECO:0000256" key="7">
    <source>
        <dbReference type="ARBA" id="ARBA00022843"/>
    </source>
</evidence>
<dbReference type="AlphaFoldDB" id="A0A210QL45"/>
<evidence type="ECO:0000256" key="11">
    <source>
        <dbReference type="PROSITE-ProRule" id="PRU00330"/>
    </source>
</evidence>
<evidence type="ECO:0000256" key="2">
    <source>
        <dbReference type="ARBA" id="ARBA00004906"/>
    </source>
</evidence>
<comment type="pathway">
    <text evidence="2">Protein modification; protein ubiquitination.</text>
</comment>
<dbReference type="SMART" id="SM00182">
    <property type="entry name" value="CULLIN"/>
    <property type="match status" value="1"/>
</dbReference>
<dbReference type="Pfam" id="PF10557">
    <property type="entry name" value="Cullin_Nedd8"/>
    <property type="match status" value="1"/>
</dbReference>
<dbReference type="InterPro" id="IPR016159">
    <property type="entry name" value="Cullin_repeat-like_dom_sf"/>
</dbReference>
<dbReference type="InterPro" id="IPR019559">
    <property type="entry name" value="Cullin_neddylation_domain"/>
</dbReference>
<comment type="subcellular location">
    <subcellularLocation>
        <location evidence="1">Nucleus</location>
    </subcellularLocation>
</comment>
<evidence type="ECO:0000256" key="3">
    <source>
        <dbReference type="ARBA" id="ARBA00006019"/>
    </source>
</evidence>
<dbReference type="GO" id="GO:0006511">
    <property type="term" value="P:ubiquitin-dependent protein catabolic process"/>
    <property type="evidence" value="ECO:0007669"/>
    <property type="project" value="InterPro"/>
</dbReference>
<dbReference type="InterPro" id="IPR036388">
    <property type="entry name" value="WH-like_DNA-bd_sf"/>
</dbReference>
<evidence type="ECO:0000256" key="8">
    <source>
        <dbReference type="ARBA" id="ARBA00022990"/>
    </source>
</evidence>
<dbReference type="InterPro" id="IPR036390">
    <property type="entry name" value="WH_DNA-bd_sf"/>
</dbReference>
<dbReference type="FunFam" id="1.10.10.10:FF:000014">
    <property type="entry name" value="Cullin 1"/>
    <property type="match status" value="1"/>
</dbReference>
<evidence type="ECO:0000256" key="1">
    <source>
        <dbReference type="ARBA" id="ARBA00004123"/>
    </source>
</evidence>
<feature type="domain" description="Cullin family profile" evidence="13">
    <location>
        <begin position="388"/>
        <end position="619"/>
    </location>
</feature>
<keyword evidence="15" id="KW-1185">Reference proteome</keyword>
<dbReference type="PANTHER" id="PTHR11932">
    <property type="entry name" value="CULLIN"/>
    <property type="match status" value="1"/>
</dbReference>
<keyword evidence="7" id="KW-0832">Ubl conjugation</keyword>
<dbReference type="GO" id="GO:0031462">
    <property type="term" value="C:Cul2-RING ubiquitin ligase complex"/>
    <property type="evidence" value="ECO:0007669"/>
    <property type="project" value="UniProtKB-ARBA"/>
</dbReference>
<proteinExistence type="inferred from homology"/>
<dbReference type="PROSITE" id="PS50069">
    <property type="entry name" value="CULLIN_2"/>
    <property type="match status" value="1"/>
</dbReference>
<dbReference type="GO" id="GO:0031625">
    <property type="term" value="F:ubiquitin protein ligase binding"/>
    <property type="evidence" value="ECO:0007669"/>
    <property type="project" value="InterPro"/>
</dbReference>
<evidence type="ECO:0000256" key="4">
    <source>
        <dbReference type="ARBA" id="ARBA00022499"/>
    </source>
</evidence>
<gene>
    <name evidence="14" type="ORF">KP79_PYT19470</name>
</gene>
<name>A0A210QL45_MIZYE</name>
<keyword evidence="6" id="KW-0833">Ubl conjugation pathway</keyword>
<dbReference type="FunFam" id="1.20.1310.10:FF:000016">
    <property type="entry name" value="Cullin 2"/>
    <property type="match status" value="1"/>
</dbReference>
<dbReference type="OrthoDB" id="27073at2759"/>
<dbReference type="STRING" id="6573.A0A210QL45"/>
<dbReference type="PROSITE" id="PS01256">
    <property type="entry name" value="CULLIN_1"/>
    <property type="match status" value="1"/>
</dbReference>
<organism evidence="14 15">
    <name type="scientific">Mizuhopecten yessoensis</name>
    <name type="common">Japanese scallop</name>
    <name type="synonym">Patinopecten yessoensis</name>
    <dbReference type="NCBI Taxonomy" id="6573"/>
    <lineage>
        <taxon>Eukaryota</taxon>
        <taxon>Metazoa</taxon>
        <taxon>Spiralia</taxon>
        <taxon>Lophotrochozoa</taxon>
        <taxon>Mollusca</taxon>
        <taxon>Bivalvia</taxon>
        <taxon>Autobranchia</taxon>
        <taxon>Pteriomorphia</taxon>
        <taxon>Pectinida</taxon>
        <taxon>Pectinoidea</taxon>
        <taxon>Pectinidae</taxon>
        <taxon>Mizuhopecten</taxon>
    </lineage>
</organism>
<protein>
    <recommendedName>
        <fullName evidence="10">Cullin-2</fullName>
    </recommendedName>
</protein>
<dbReference type="SUPFAM" id="SSF75632">
    <property type="entry name" value="Cullin homology domain"/>
    <property type="match status" value="1"/>
</dbReference>
<evidence type="ECO:0000313" key="14">
    <source>
        <dbReference type="EMBL" id="OWF49445.1"/>
    </source>
</evidence>
<evidence type="ECO:0000256" key="9">
    <source>
        <dbReference type="ARBA" id="ARBA00023242"/>
    </source>
</evidence>
<dbReference type="Pfam" id="PF00888">
    <property type="entry name" value="Cullin"/>
    <property type="match status" value="1"/>
</dbReference>
<dbReference type="FunFam" id="1.20.1310.10:FF:000022">
    <property type="entry name" value="Cullin-2 isoform 2"/>
    <property type="match status" value="1"/>
</dbReference>
<dbReference type="Gene3D" id="1.10.10.10">
    <property type="entry name" value="Winged helix-like DNA-binding domain superfamily/Winged helix DNA-binding domain"/>
    <property type="match status" value="1"/>
</dbReference>
<dbReference type="InterPro" id="IPR016158">
    <property type="entry name" value="Cullin_homology"/>
</dbReference>
<dbReference type="FunFam" id="3.30.230.130:FF:000003">
    <property type="entry name" value="Cullin 2"/>
    <property type="match status" value="1"/>
</dbReference>
<evidence type="ECO:0000256" key="12">
    <source>
        <dbReference type="RuleBase" id="RU003829"/>
    </source>
</evidence>
<dbReference type="InterPro" id="IPR059120">
    <property type="entry name" value="Cullin-like_AB"/>
</dbReference>
<keyword evidence="8" id="KW-0007">Acetylation</keyword>
<dbReference type="InterPro" id="IPR001373">
    <property type="entry name" value="Cullin_N"/>
</dbReference>
<dbReference type="Proteomes" id="UP000242188">
    <property type="component" value="Unassembled WGS sequence"/>
</dbReference>
<dbReference type="FunFam" id="1.20.1310.10:FF:000012">
    <property type="entry name" value="Cullin 2"/>
    <property type="match status" value="1"/>
</dbReference>
<keyword evidence="9" id="KW-0539">Nucleus</keyword>
<dbReference type="EMBL" id="NEDP02003109">
    <property type="protein sequence ID" value="OWF49445.1"/>
    <property type="molecule type" value="Genomic_DNA"/>
</dbReference>
<keyword evidence="4" id="KW-1017">Isopeptide bond</keyword>
<keyword evidence="5" id="KW-0597">Phosphoprotein</keyword>
<dbReference type="InterPro" id="IPR045093">
    <property type="entry name" value="Cullin"/>
</dbReference>
<evidence type="ECO:0000259" key="13">
    <source>
        <dbReference type="PROSITE" id="PS50069"/>
    </source>
</evidence>
<comment type="caution">
    <text evidence="14">The sequence shown here is derived from an EMBL/GenBank/DDBJ whole genome shotgun (WGS) entry which is preliminary data.</text>
</comment>
<comment type="similarity">
    <text evidence="3 11 12">Belongs to the cullin family.</text>
</comment>
<dbReference type="SUPFAM" id="SSF74788">
    <property type="entry name" value="Cullin repeat-like"/>
    <property type="match status" value="1"/>
</dbReference>
<accession>A0A210QL45</accession>